<proteinExistence type="predicted"/>
<dbReference type="AlphaFoldDB" id="A0A645AFW5"/>
<name>A0A645AFW5_9ZZZZ</name>
<accession>A0A645AFW5</accession>
<evidence type="ECO:0000313" key="1">
    <source>
        <dbReference type="EMBL" id="MPM51846.1"/>
    </source>
</evidence>
<comment type="caution">
    <text evidence="1">The sequence shown here is derived from an EMBL/GenBank/DDBJ whole genome shotgun (WGS) entry which is preliminary data.</text>
</comment>
<reference evidence="1" key="1">
    <citation type="submission" date="2019-08" db="EMBL/GenBank/DDBJ databases">
        <authorList>
            <person name="Kucharzyk K."/>
            <person name="Murdoch R.W."/>
            <person name="Higgins S."/>
            <person name="Loffler F."/>
        </authorList>
    </citation>
    <scope>NUCLEOTIDE SEQUENCE</scope>
</reference>
<dbReference type="EMBL" id="VSSQ01013596">
    <property type="protein sequence ID" value="MPM51846.1"/>
    <property type="molecule type" value="Genomic_DNA"/>
</dbReference>
<organism evidence="1">
    <name type="scientific">bioreactor metagenome</name>
    <dbReference type="NCBI Taxonomy" id="1076179"/>
    <lineage>
        <taxon>unclassified sequences</taxon>
        <taxon>metagenomes</taxon>
        <taxon>ecological metagenomes</taxon>
    </lineage>
</organism>
<protein>
    <submittedName>
        <fullName evidence="1">Uncharacterized protein</fullName>
    </submittedName>
</protein>
<sequence length="144" mass="14985">MREYPPLAVRDRGCQLIGSGGADGDATAAVRQASGVTRGTPVLGERPHNAVALHTGGILHGDAKRCPDIDGSRKCEGALRNGLDSRRAGGKGEGTPIRVRSRCDELHGNGRVRADLDFATVSRQGSGCEAGVRNREAAVNGYAP</sequence>
<gene>
    <name evidence="1" type="ORF">SDC9_98597</name>
</gene>